<reference evidence="5 6" key="1">
    <citation type="journal article" date="2018" name="Int. J. Syst. Evol. Microbiol.">
        <title>Rubneribacter badeniensis gen. nov., sp. nov. and Enteroscipio rubneri gen. nov., sp. nov., new members of the Eggerthellaceae isolated from human faeces.</title>
        <authorList>
            <person name="Danylec N."/>
            <person name="Gobl A."/>
            <person name="Stoll D.A."/>
            <person name="Hetzer B."/>
            <person name="Kulling S.E."/>
            <person name="Huch M."/>
        </authorList>
    </citation>
    <scope>NUCLEOTIDE SEQUENCE [LARGE SCALE GENOMIC DNA]</scope>
    <source>
        <strain evidence="5 6">ResAG-85</strain>
    </source>
</reference>
<evidence type="ECO:0000313" key="5">
    <source>
        <dbReference type="EMBL" id="PNV64927.1"/>
    </source>
</evidence>
<dbReference type="SUPFAM" id="SSF46689">
    <property type="entry name" value="Homeodomain-like"/>
    <property type="match status" value="1"/>
</dbReference>
<dbReference type="Gene3D" id="1.10.357.10">
    <property type="entry name" value="Tetracycline Repressor, domain 2"/>
    <property type="match status" value="1"/>
</dbReference>
<dbReference type="PANTHER" id="PTHR43479:SF7">
    <property type="entry name" value="TETR-FAMILY TRANSCRIPTIONAL REGULATOR"/>
    <property type="match status" value="1"/>
</dbReference>
<dbReference type="PROSITE" id="PS50977">
    <property type="entry name" value="HTH_TETR_2"/>
    <property type="match status" value="1"/>
</dbReference>
<gene>
    <name evidence="5" type="ORF">C2L80_09320</name>
    <name evidence="4" type="ORF">K8V16_05720</name>
</gene>
<evidence type="ECO:0000256" key="1">
    <source>
        <dbReference type="ARBA" id="ARBA00023125"/>
    </source>
</evidence>
<reference evidence="4" key="3">
    <citation type="submission" date="2021-09" db="EMBL/GenBank/DDBJ databases">
        <authorList>
            <person name="Gilroy R."/>
        </authorList>
    </citation>
    <scope>NUCLEOTIDE SEQUENCE</scope>
    <source>
        <strain evidence="4">USAMLcec12-2067</strain>
    </source>
</reference>
<dbReference type="Proteomes" id="UP000236488">
    <property type="component" value="Unassembled WGS sequence"/>
</dbReference>
<evidence type="ECO:0000259" key="3">
    <source>
        <dbReference type="PROSITE" id="PS50977"/>
    </source>
</evidence>
<dbReference type="InterPro" id="IPR001647">
    <property type="entry name" value="HTH_TetR"/>
</dbReference>
<dbReference type="RefSeq" id="WP_092196519.1">
    <property type="nucleotide sequence ID" value="NZ_PPEL01000058.1"/>
</dbReference>
<keyword evidence="1 2" id="KW-0238">DNA-binding</keyword>
<dbReference type="EMBL" id="PPEL01000058">
    <property type="protein sequence ID" value="PNV64927.1"/>
    <property type="molecule type" value="Genomic_DNA"/>
</dbReference>
<dbReference type="Pfam" id="PF00440">
    <property type="entry name" value="TetR_N"/>
    <property type="match status" value="1"/>
</dbReference>
<evidence type="ECO:0000313" key="4">
    <source>
        <dbReference type="EMBL" id="HJH43278.1"/>
    </source>
</evidence>
<evidence type="ECO:0000313" key="6">
    <source>
        <dbReference type="Proteomes" id="UP000236488"/>
    </source>
</evidence>
<sequence length="193" mass="21936">MAKNDLRWQRTERNLMAAFKEELAARPLDKISVTALAKAADINKATFYLHYRDVYDLAAAYARQTAEDIVDGMDYLEAFFADPARFVRCFMDDFDLLRSRTDALAPNDLMPIFLDRLTARMDERLRAAFPPEDDAQGEILLTFVIGGFFATMARYIDSDKERAAEAAAHLLIALKEYSVRRFDADEPQATATC</sequence>
<dbReference type="InterPro" id="IPR009057">
    <property type="entry name" value="Homeodomain-like_sf"/>
</dbReference>
<accession>A0A2K2U3N1</accession>
<dbReference type="Proteomes" id="UP000789325">
    <property type="component" value="Unassembled WGS sequence"/>
</dbReference>
<organism evidence="5 6">
    <name type="scientific">Rubneribacter badeniensis</name>
    <dbReference type="NCBI Taxonomy" id="2070688"/>
    <lineage>
        <taxon>Bacteria</taxon>
        <taxon>Bacillati</taxon>
        <taxon>Actinomycetota</taxon>
        <taxon>Coriobacteriia</taxon>
        <taxon>Eggerthellales</taxon>
        <taxon>Eggerthellaceae</taxon>
        <taxon>Rubneribacter</taxon>
    </lineage>
</organism>
<feature type="DNA-binding region" description="H-T-H motif" evidence="2">
    <location>
        <begin position="32"/>
        <end position="51"/>
    </location>
</feature>
<dbReference type="AlphaFoldDB" id="A0A2K2U3N1"/>
<proteinExistence type="predicted"/>
<evidence type="ECO:0000256" key="2">
    <source>
        <dbReference type="PROSITE-ProRule" id="PRU00335"/>
    </source>
</evidence>
<dbReference type="InterPro" id="IPR050624">
    <property type="entry name" value="HTH-type_Tx_Regulator"/>
</dbReference>
<comment type="caution">
    <text evidence="5">The sequence shown here is derived from an EMBL/GenBank/DDBJ whole genome shotgun (WGS) entry which is preliminary data.</text>
</comment>
<reference evidence="4" key="2">
    <citation type="journal article" date="2021" name="PeerJ">
        <title>Extensive microbial diversity within the chicken gut microbiome revealed by metagenomics and culture.</title>
        <authorList>
            <person name="Gilroy R."/>
            <person name="Ravi A."/>
            <person name="Getino M."/>
            <person name="Pursley I."/>
            <person name="Horton D.L."/>
            <person name="Alikhan N.F."/>
            <person name="Baker D."/>
            <person name="Gharbi K."/>
            <person name="Hall N."/>
            <person name="Watson M."/>
            <person name="Adriaenssens E.M."/>
            <person name="Foster-Nyarko E."/>
            <person name="Jarju S."/>
            <person name="Secka A."/>
            <person name="Antonio M."/>
            <person name="Oren A."/>
            <person name="Chaudhuri R.R."/>
            <person name="La Ragione R."/>
            <person name="Hildebrand F."/>
            <person name="Pallen M.J."/>
        </authorList>
    </citation>
    <scope>NUCLEOTIDE SEQUENCE</scope>
    <source>
        <strain evidence="4">USAMLcec12-2067</strain>
    </source>
</reference>
<dbReference type="PANTHER" id="PTHR43479">
    <property type="entry name" value="ACREF/ENVCD OPERON REPRESSOR-RELATED"/>
    <property type="match status" value="1"/>
</dbReference>
<keyword evidence="6" id="KW-1185">Reference proteome</keyword>
<feature type="domain" description="HTH tetR-type" evidence="3">
    <location>
        <begin position="9"/>
        <end position="69"/>
    </location>
</feature>
<protein>
    <submittedName>
        <fullName evidence="4">TetR/AcrR family transcriptional regulator</fullName>
    </submittedName>
</protein>
<dbReference type="EMBL" id="DYZL01000116">
    <property type="protein sequence ID" value="HJH43278.1"/>
    <property type="molecule type" value="Genomic_DNA"/>
</dbReference>
<dbReference type="GO" id="GO:0003677">
    <property type="term" value="F:DNA binding"/>
    <property type="evidence" value="ECO:0007669"/>
    <property type="project" value="UniProtKB-UniRule"/>
</dbReference>
<name>A0A2K2U3N1_9ACTN</name>